<feature type="transmembrane region" description="Helical" evidence="1">
    <location>
        <begin position="98"/>
        <end position="123"/>
    </location>
</feature>
<evidence type="ECO:0000256" key="1">
    <source>
        <dbReference type="SAM" id="Phobius"/>
    </source>
</evidence>
<comment type="caution">
    <text evidence="2">The sequence shown here is derived from an EMBL/GenBank/DDBJ whole genome shotgun (WGS) entry which is preliminary data.</text>
</comment>
<organism evidence="2 3">
    <name type="scientific">Paeniglutamicibacter sulfureus</name>
    <dbReference type="NCBI Taxonomy" id="43666"/>
    <lineage>
        <taxon>Bacteria</taxon>
        <taxon>Bacillati</taxon>
        <taxon>Actinomycetota</taxon>
        <taxon>Actinomycetes</taxon>
        <taxon>Micrococcales</taxon>
        <taxon>Micrococcaceae</taxon>
        <taxon>Paeniglutamicibacter</taxon>
    </lineage>
</organism>
<dbReference type="EMBL" id="JAVDYI010000001">
    <property type="protein sequence ID" value="MDR7360006.1"/>
    <property type="molecule type" value="Genomic_DNA"/>
</dbReference>
<keyword evidence="1" id="KW-0812">Transmembrane</keyword>
<reference evidence="2 3" key="1">
    <citation type="submission" date="2023-07" db="EMBL/GenBank/DDBJ databases">
        <title>Sequencing the genomes of 1000 actinobacteria strains.</title>
        <authorList>
            <person name="Klenk H.-P."/>
        </authorList>
    </citation>
    <scope>NUCLEOTIDE SEQUENCE [LARGE SCALE GENOMIC DNA]</scope>
    <source>
        <strain evidence="2 3">DSM 20167</strain>
    </source>
</reference>
<evidence type="ECO:0000313" key="3">
    <source>
        <dbReference type="Proteomes" id="UP001183817"/>
    </source>
</evidence>
<feature type="transmembrane region" description="Helical" evidence="1">
    <location>
        <begin position="198"/>
        <end position="216"/>
    </location>
</feature>
<feature type="transmembrane region" description="Helical" evidence="1">
    <location>
        <begin position="129"/>
        <end position="153"/>
    </location>
</feature>
<evidence type="ECO:0000313" key="2">
    <source>
        <dbReference type="EMBL" id="MDR7360006.1"/>
    </source>
</evidence>
<dbReference type="RefSeq" id="WP_310292682.1">
    <property type="nucleotide sequence ID" value="NZ_BAAAWO010000001.1"/>
</dbReference>
<keyword evidence="3" id="KW-1185">Reference proteome</keyword>
<dbReference type="Proteomes" id="UP001183817">
    <property type="component" value="Unassembled WGS sequence"/>
</dbReference>
<dbReference type="Pfam" id="PF10067">
    <property type="entry name" value="DUF2306"/>
    <property type="match status" value="1"/>
</dbReference>
<proteinExistence type="predicted"/>
<name>A0ABU2BP00_9MICC</name>
<evidence type="ECO:0008006" key="4">
    <source>
        <dbReference type="Google" id="ProtNLM"/>
    </source>
</evidence>
<feature type="transmembrane region" description="Helical" evidence="1">
    <location>
        <begin position="165"/>
        <end position="186"/>
    </location>
</feature>
<feature type="transmembrane region" description="Helical" evidence="1">
    <location>
        <begin position="65"/>
        <end position="86"/>
    </location>
</feature>
<feature type="transmembrane region" description="Helical" evidence="1">
    <location>
        <begin position="21"/>
        <end position="45"/>
    </location>
</feature>
<protein>
    <recommendedName>
        <fullName evidence="4">DUF2306 domain-containing protein</fullName>
    </recommendedName>
</protein>
<keyword evidence="1" id="KW-0472">Membrane</keyword>
<keyword evidence="1" id="KW-1133">Transmembrane helix</keyword>
<sequence length="230" mass="24623">MTTETTNSRAQNGWPPKRRRAPWLAPAGLILLSLIPVIAGMFRVTELTSGGVITPDNARFFASPIPVITHIASATVYCLLGAFQFVPSLRRRRGWHRIAGGILIPAGLLAALSGLWMTAFYASPDGGSALLMVFRLSFGAAMAACIFLGIIALKRRDFSAHGAWMTRAYALGIAAGTQAVVFAFWILGVGPVNSLTDALLMGAAWVLNAAVAEFVIRRRAQMARAFPGPR</sequence>
<accession>A0ABU2BP00</accession>
<gene>
    <name evidence="2" type="ORF">J2S64_003697</name>
</gene>
<dbReference type="InterPro" id="IPR018750">
    <property type="entry name" value="DUF2306_membrane"/>
</dbReference>